<proteinExistence type="predicted"/>
<dbReference type="EMBL" id="SADE01000004">
    <property type="protein sequence ID" value="RVU34170.1"/>
    <property type="molecule type" value="Genomic_DNA"/>
</dbReference>
<dbReference type="OrthoDB" id="7318774at2"/>
<gene>
    <name evidence="1" type="ORF">EOI86_23965</name>
</gene>
<sequence length="449" mass="50803">MPFENSISQFAQLGTKSSQSEVDAAVAEVVSALIASIGVTDDMRAARRDVAKLLDHLHSLKASRHPGRVQLATALSEQVLPLLYEPKEDEAEVKDDYRYLMEERAVVDRATEVMGDVLTFLCAEDKSHPRHGGEVRQDGIPPLFLFSPDFQEGFRRLLGVLFRSFMRNKHSETSVYKQVREILSGKVDGKVSRYDRQIGGLVRTALDRAQEHHDKAKAAEDSESEDIPTEWEAVRDAFKVAQLHARDAGYFLPYTLTFENLAQIYTLDRKLILQGVNELGNAVLQGENANYVLRQIERLNQTHDIIHFDVAVLSAFHFGTEKQRLSYKQMHDTCLGAAKTREGMIDMRPLLVAELARRPHQLARRLVALAEDPSVKPKEYEAIIDLFTRWLSSLNARRFEDEISGCAAHFRGNKMLKPLAKWIIASRCNLDLSPTAIYNISAMRAKIFD</sequence>
<comment type="caution">
    <text evidence="1">The sequence shown here is derived from an EMBL/GenBank/DDBJ whole genome shotgun (WGS) entry which is preliminary data.</text>
</comment>
<name>A0A437QIJ3_9PROT</name>
<organism evidence="1 2">
    <name type="scientific">Hwanghaeella grinnelliae</name>
    <dbReference type="NCBI Taxonomy" id="2500179"/>
    <lineage>
        <taxon>Bacteria</taxon>
        <taxon>Pseudomonadati</taxon>
        <taxon>Pseudomonadota</taxon>
        <taxon>Alphaproteobacteria</taxon>
        <taxon>Rhodospirillales</taxon>
        <taxon>Rhodospirillaceae</taxon>
        <taxon>Hwanghaeella</taxon>
    </lineage>
</organism>
<dbReference type="RefSeq" id="WP_127768200.1">
    <property type="nucleotide sequence ID" value="NZ_SADE01000004.1"/>
</dbReference>
<keyword evidence="2" id="KW-1185">Reference proteome</keyword>
<reference evidence="2" key="1">
    <citation type="submission" date="2019-01" db="EMBL/GenBank/DDBJ databases">
        <title>Gri0909 isolated from a small marine red alga.</title>
        <authorList>
            <person name="Kim J."/>
            <person name="Jeong S.E."/>
            <person name="Jeon C.O."/>
        </authorList>
    </citation>
    <scope>NUCLEOTIDE SEQUENCE [LARGE SCALE GENOMIC DNA]</scope>
    <source>
        <strain evidence="2">Gri0909</strain>
    </source>
</reference>
<dbReference type="AlphaFoldDB" id="A0A437QIJ3"/>
<protein>
    <submittedName>
        <fullName evidence="1">Uncharacterized protein</fullName>
    </submittedName>
</protein>
<evidence type="ECO:0000313" key="2">
    <source>
        <dbReference type="Proteomes" id="UP000287447"/>
    </source>
</evidence>
<evidence type="ECO:0000313" key="1">
    <source>
        <dbReference type="EMBL" id="RVU34170.1"/>
    </source>
</evidence>
<dbReference type="Proteomes" id="UP000287447">
    <property type="component" value="Unassembled WGS sequence"/>
</dbReference>
<accession>A0A437QIJ3</accession>